<protein>
    <submittedName>
        <fullName evidence="7">Putative transcriptional regulator, TetR family</fullName>
    </submittedName>
</protein>
<keyword evidence="3 5" id="KW-0238">DNA-binding</keyword>
<feature type="domain" description="HTH tetR-type" evidence="6">
    <location>
        <begin position="9"/>
        <end position="69"/>
    </location>
</feature>
<evidence type="ECO:0000313" key="7">
    <source>
        <dbReference type="EMBL" id="AEP29436.1"/>
    </source>
</evidence>
<name>G4QGB1_GLANF</name>
<dbReference type="InterPro" id="IPR013572">
    <property type="entry name" value="Tscrpt_reg_MAATS_C"/>
</dbReference>
<sequence length="204" mass="23131">MRKTKEDADSTKQSILDAAVKLFSEHGVAKTSLEKIAKAANVTRGAVYWHFANKQEIFEALHDQLHSPFIQMITDGLDADSSNAIAQLQEVCTELLIDLEQNKTKKKIATLFLLRCDYSDEFAHSKDRYNEKKKQKHITLSRYFDKAIKQGILPANTDSMLLTIGISAYLRGIAVEYLEDPDAFSLQDNAAKLIGMFFERLQTR</sequence>
<dbReference type="Pfam" id="PF00440">
    <property type="entry name" value="TetR_N"/>
    <property type="match status" value="1"/>
</dbReference>
<dbReference type="InterPro" id="IPR001647">
    <property type="entry name" value="HTH_TetR"/>
</dbReference>
<reference evidence="7 8" key="1">
    <citation type="journal article" date="2011" name="J. Bacteriol.">
        <title>Complete genome sequence of seawater bacterium Glaciecola nitratireducens FR1064T.</title>
        <authorList>
            <person name="Bian F."/>
            <person name="Qin Q.L."/>
            <person name="Xie B.B."/>
            <person name="Shu Y.L."/>
            <person name="Zhang X.Y."/>
            <person name="Yu Y."/>
            <person name="Chen B."/>
            <person name="Chen X.L."/>
            <person name="Zhou B.C."/>
            <person name="Zhang Y.Z."/>
        </authorList>
    </citation>
    <scope>NUCLEOTIDE SEQUENCE [LARGE SCALE GENOMIC DNA]</scope>
    <source>
        <strain evidence="8">JCM 12485 / KCTC 12276 / FR1064</strain>
    </source>
</reference>
<feature type="DNA-binding region" description="H-T-H motif" evidence="5">
    <location>
        <begin position="32"/>
        <end position="51"/>
    </location>
</feature>
<organism evidence="7 8">
    <name type="scientific">Glaciecola nitratireducens (strain JCM 12485 / KCTC 12276 / FR1064)</name>
    <dbReference type="NCBI Taxonomy" id="1085623"/>
    <lineage>
        <taxon>Bacteria</taxon>
        <taxon>Pseudomonadati</taxon>
        <taxon>Pseudomonadota</taxon>
        <taxon>Gammaproteobacteria</taxon>
        <taxon>Alteromonadales</taxon>
        <taxon>Alteromonadaceae</taxon>
        <taxon>Brumicola</taxon>
    </lineage>
</organism>
<dbReference type="Gene3D" id="1.10.357.10">
    <property type="entry name" value="Tetracycline Repressor, domain 2"/>
    <property type="match status" value="1"/>
</dbReference>
<dbReference type="PROSITE" id="PS50977">
    <property type="entry name" value="HTH_TETR_2"/>
    <property type="match status" value="1"/>
</dbReference>
<evidence type="ECO:0000256" key="2">
    <source>
        <dbReference type="ARBA" id="ARBA00023015"/>
    </source>
</evidence>
<dbReference type="SUPFAM" id="SSF46689">
    <property type="entry name" value="Homeodomain-like"/>
    <property type="match status" value="1"/>
</dbReference>
<dbReference type="HOGENOM" id="CLU_069356_12_3_6"/>
<dbReference type="InterPro" id="IPR036271">
    <property type="entry name" value="Tet_transcr_reg_TetR-rel_C_sf"/>
</dbReference>
<accession>G4QGB1</accession>
<dbReference type="eggNOG" id="COG1309">
    <property type="taxonomic scope" value="Bacteria"/>
</dbReference>
<dbReference type="RefSeq" id="WP_014108310.1">
    <property type="nucleotide sequence ID" value="NC_016041.1"/>
</dbReference>
<dbReference type="EMBL" id="CP003060">
    <property type="protein sequence ID" value="AEP29436.1"/>
    <property type="molecule type" value="Genomic_DNA"/>
</dbReference>
<proteinExistence type="predicted"/>
<evidence type="ECO:0000256" key="5">
    <source>
        <dbReference type="PROSITE-ProRule" id="PRU00335"/>
    </source>
</evidence>
<evidence type="ECO:0000256" key="1">
    <source>
        <dbReference type="ARBA" id="ARBA00022491"/>
    </source>
</evidence>
<keyword evidence="2" id="KW-0805">Transcription regulation</keyword>
<dbReference type="SUPFAM" id="SSF48498">
    <property type="entry name" value="Tetracyclin repressor-like, C-terminal domain"/>
    <property type="match status" value="1"/>
</dbReference>
<dbReference type="AlphaFoldDB" id="G4QGB1"/>
<dbReference type="KEGG" id="gni:GNIT_1312"/>
<keyword evidence="1" id="KW-0678">Repressor</keyword>
<dbReference type="PANTHER" id="PTHR43479">
    <property type="entry name" value="ACREF/ENVCD OPERON REPRESSOR-RELATED"/>
    <property type="match status" value="1"/>
</dbReference>
<dbReference type="InterPro" id="IPR009057">
    <property type="entry name" value="Homeodomain-like_sf"/>
</dbReference>
<evidence type="ECO:0000256" key="3">
    <source>
        <dbReference type="ARBA" id="ARBA00023125"/>
    </source>
</evidence>
<dbReference type="Pfam" id="PF08361">
    <property type="entry name" value="TetR_C_2"/>
    <property type="match status" value="1"/>
</dbReference>
<dbReference type="PRINTS" id="PR00455">
    <property type="entry name" value="HTHTETR"/>
</dbReference>
<keyword evidence="4" id="KW-0804">Transcription</keyword>
<dbReference type="Proteomes" id="UP000009282">
    <property type="component" value="Chromosome"/>
</dbReference>
<evidence type="ECO:0000256" key="4">
    <source>
        <dbReference type="ARBA" id="ARBA00023163"/>
    </source>
</evidence>
<dbReference type="STRING" id="1085623.GNIT_1312"/>
<dbReference type="OrthoDB" id="5816932at2"/>
<evidence type="ECO:0000259" key="6">
    <source>
        <dbReference type="PROSITE" id="PS50977"/>
    </source>
</evidence>
<dbReference type="PANTHER" id="PTHR43479:SF11">
    <property type="entry name" value="ACREF_ENVCD OPERON REPRESSOR-RELATED"/>
    <property type="match status" value="1"/>
</dbReference>
<dbReference type="GO" id="GO:0003677">
    <property type="term" value="F:DNA binding"/>
    <property type="evidence" value="ECO:0007669"/>
    <property type="project" value="UniProtKB-UniRule"/>
</dbReference>
<evidence type="ECO:0000313" key="8">
    <source>
        <dbReference type="Proteomes" id="UP000009282"/>
    </source>
</evidence>
<dbReference type="InterPro" id="IPR050624">
    <property type="entry name" value="HTH-type_Tx_Regulator"/>
</dbReference>
<keyword evidence="8" id="KW-1185">Reference proteome</keyword>
<dbReference type="InterPro" id="IPR023772">
    <property type="entry name" value="DNA-bd_HTH_TetR-type_CS"/>
</dbReference>
<dbReference type="PROSITE" id="PS01081">
    <property type="entry name" value="HTH_TETR_1"/>
    <property type="match status" value="1"/>
</dbReference>
<gene>
    <name evidence="7" type="primary">acrR</name>
    <name evidence="7" type="ordered locus">GNIT_1312</name>
</gene>